<dbReference type="PANTHER" id="PTHR12138:SF161">
    <property type="entry name" value="SECRETED PROTEIN"/>
    <property type="match status" value="1"/>
</dbReference>
<feature type="transmembrane region" description="Helical" evidence="1">
    <location>
        <begin position="20"/>
        <end position="48"/>
    </location>
</feature>
<feature type="transmembrane region" description="Helical" evidence="1">
    <location>
        <begin position="82"/>
        <end position="107"/>
    </location>
</feature>
<name>A0A8I5N7E9_PAPAN</name>
<dbReference type="AlphaFoldDB" id="A0A8I5N7E9"/>
<accession>A0A8I5N7E9</accession>
<reference evidence="2 3" key="1">
    <citation type="submission" date="2012-03" db="EMBL/GenBank/DDBJ databases">
        <title>Whole Genome Assembly of Papio anubis.</title>
        <authorList>
            <person name="Liu Y.L."/>
            <person name="Abraham K.A."/>
            <person name="Akbar H.A."/>
            <person name="Ali S.A."/>
            <person name="Anosike U.A."/>
            <person name="Aqrawi P.A."/>
            <person name="Arias F.A."/>
            <person name="Attaway T.A."/>
            <person name="Awwad R.A."/>
            <person name="Babu C.B."/>
            <person name="Bandaranaike D.B."/>
            <person name="Battles P.B."/>
            <person name="Bell A.B."/>
            <person name="Beltran B.B."/>
            <person name="Berhane-Mersha D.B."/>
            <person name="Bess C.B."/>
            <person name="Bickham C.B."/>
            <person name="Bolden T.B."/>
            <person name="Carter K.C."/>
            <person name="Chau D.C."/>
            <person name="Chavez A.C."/>
            <person name="Clerc-Blankenburg K.C."/>
            <person name="Coyle M.C."/>
            <person name="Dao M.D."/>
            <person name="Davila M.L.D."/>
            <person name="Davy-Carroll L.D."/>
            <person name="Denson S.D."/>
            <person name="Dinh H.D."/>
            <person name="Fernandez S.F."/>
            <person name="Fernando P.F."/>
            <person name="Forbes L.F."/>
            <person name="Francis C.F."/>
            <person name="Francisco L.F."/>
            <person name="Fu Q.F."/>
            <person name="Garcia-Iii R.G."/>
            <person name="Garrett T.G."/>
            <person name="Gross S.G."/>
            <person name="Gubbala S.G."/>
            <person name="Hirani K.H."/>
            <person name="Hogues M.H."/>
            <person name="Hollins B.H."/>
            <person name="Jackson L.J."/>
            <person name="Javaid M.J."/>
            <person name="Jhangiani S.J."/>
            <person name="Johnson A.J."/>
            <person name="Johnson B.J."/>
            <person name="Jones J.J."/>
            <person name="Joshi V.J."/>
            <person name="Kalu J.K."/>
            <person name="Khan N.K."/>
            <person name="Korchina V.K."/>
            <person name="Kovar C.K."/>
            <person name="Lago L.L."/>
            <person name="Lara F.L."/>
            <person name="Le T.-K.L."/>
            <person name="Lee S.L."/>
            <person name="Legall-Iii F.L."/>
            <person name="Lemon S.L."/>
            <person name="Liu J.L."/>
            <person name="Liu Y.-S.L."/>
            <person name="Liyanage D.L."/>
            <person name="Lopez J.L."/>
            <person name="Lorensuhewa L.L."/>
            <person name="Mata R.M."/>
            <person name="Mathew T.M."/>
            <person name="Mercado C.M."/>
            <person name="Mercado I.M."/>
            <person name="Morales K.M."/>
            <person name="Morgan M.M."/>
            <person name="Munidasa M.M."/>
            <person name="Ngo D.N."/>
            <person name="Nguyen L.N."/>
            <person name="Nguyen T.N."/>
            <person name="Nguyen N.N."/>
            <person name="Obregon M.O."/>
            <person name="Okwuonu G.O."/>
            <person name="Ongeri F.O."/>
            <person name="Onwere C.O."/>
            <person name="Osifeso I.O."/>
            <person name="Parra A.P."/>
            <person name="Patil S.P."/>
            <person name="Perez A.P."/>
            <person name="Perez Y.P."/>
            <person name="Pham C.P."/>
            <person name="Pu L.-L.P."/>
            <person name="Puazo M.P."/>
            <person name="Quiroz J.Q."/>
            <person name="Rouhana J.R."/>
            <person name="Ruiz M.R."/>
            <person name="Ruiz S.-J.R."/>
            <person name="Saada N.S."/>
            <person name="Santibanez J.S."/>
            <person name="Scheel M.S."/>
            <person name="Schneider B.S."/>
            <person name="Simmons D.S."/>
            <person name="Sisson I.S."/>
            <person name="Tang L.-Y.T."/>
            <person name="Thornton R.T."/>
            <person name="Tisius J.T."/>
            <person name="Toledanes G.T."/>
            <person name="Trejos Z.T."/>
            <person name="Usmani K.U."/>
            <person name="Varghese R.V."/>
            <person name="Vattathil S.V."/>
            <person name="Vee V.V."/>
            <person name="Walker D.W."/>
            <person name="Weissenberger G.W."/>
            <person name="White C.W."/>
            <person name="Williams A.W."/>
            <person name="Woodworth J.W."/>
            <person name="Wright R.W."/>
            <person name="Zhu Y.Z."/>
            <person name="Han Y.H."/>
            <person name="Newsham I.N."/>
            <person name="Nazareth L.N."/>
            <person name="Worley K.W."/>
            <person name="Muzny D.M."/>
            <person name="Rogers J.R."/>
            <person name="Gibbs R.G."/>
        </authorList>
    </citation>
    <scope>NUCLEOTIDE SEQUENCE [LARGE SCALE GENOMIC DNA]</scope>
</reference>
<reference evidence="2" key="2">
    <citation type="submission" date="2025-08" db="UniProtKB">
        <authorList>
            <consortium name="Ensembl"/>
        </authorList>
    </citation>
    <scope>IDENTIFICATION</scope>
</reference>
<dbReference type="PANTHER" id="PTHR12138">
    <property type="entry name" value="PRIMATE-EXPANDED PROTEIN FAMILY"/>
    <property type="match status" value="1"/>
</dbReference>
<keyword evidence="1" id="KW-1133">Transmembrane helix</keyword>
<protein>
    <submittedName>
        <fullName evidence="2">Uncharacterized protein</fullName>
    </submittedName>
</protein>
<keyword evidence="1" id="KW-0812">Transmembrane</keyword>
<evidence type="ECO:0000313" key="2">
    <source>
        <dbReference type="Ensembl" id="ENSPANP00000048858.1"/>
    </source>
</evidence>
<dbReference type="PRINTS" id="PR02045">
    <property type="entry name" value="F138DOMAIN"/>
</dbReference>
<dbReference type="Proteomes" id="UP000028761">
    <property type="component" value="Chromosome 9"/>
</dbReference>
<sequence length="205" mass="22914">MHLFPAQTLSFSPLTHTDKLTFSLLGPAVLSHIFLSFLFLFLFFFFFWRHSLTLLPRLECSGMITAHCNLHTPGSSDSCVSVSLAVGITGMHHHVWLIFILFCFVFWRQSHSVAQAGVQWCNLGPLQPPLPRFKRFSCLCLPSSWDYRCAPPCPANFFVFLVEMGFHHVSQAGLKLLTSNDQPASASQSVGITGHEPLCLVAISF</sequence>
<reference evidence="2" key="3">
    <citation type="submission" date="2025-09" db="UniProtKB">
        <authorList>
            <consortium name="Ensembl"/>
        </authorList>
    </citation>
    <scope>IDENTIFICATION</scope>
</reference>
<evidence type="ECO:0000313" key="3">
    <source>
        <dbReference type="Proteomes" id="UP000028761"/>
    </source>
</evidence>
<organism evidence="2 3">
    <name type="scientific">Papio anubis</name>
    <name type="common">Olive baboon</name>
    <dbReference type="NCBI Taxonomy" id="9555"/>
    <lineage>
        <taxon>Eukaryota</taxon>
        <taxon>Metazoa</taxon>
        <taxon>Chordata</taxon>
        <taxon>Craniata</taxon>
        <taxon>Vertebrata</taxon>
        <taxon>Euteleostomi</taxon>
        <taxon>Mammalia</taxon>
        <taxon>Eutheria</taxon>
        <taxon>Euarchontoglires</taxon>
        <taxon>Primates</taxon>
        <taxon>Haplorrhini</taxon>
        <taxon>Catarrhini</taxon>
        <taxon>Cercopithecidae</taxon>
        <taxon>Cercopithecinae</taxon>
        <taxon>Papio</taxon>
    </lineage>
</organism>
<evidence type="ECO:0000256" key="1">
    <source>
        <dbReference type="SAM" id="Phobius"/>
    </source>
</evidence>
<keyword evidence="3" id="KW-1185">Reference proteome</keyword>
<dbReference type="GeneTree" id="ENSGT00940000161627"/>
<proteinExistence type="predicted"/>
<keyword evidence="1" id="KW-0472">Membrane</keyword>
<dbReference type="Ensembl" id="ENSPANT00000063137.1">
    <property type="protein sequence ID" value="ENSPANP00000048858.1"/>
    <property type="gene ID" value="ENSPANG00000047501.1"/>
</dbReference>